<dbReference type="InterPro" id="IPR012932">
    <property type="entry name" value="VKOR"/>
</dbReference>
<dbReference type="AlphaFoldDB" id="A0A1F7U745"/>
<reference evidence="12 13" key="1">
    <citation type="journal article" date="2016" name="Nat. Commun.">
        <title>Thousands of microbial genomes shed light on interconnected biogeochemical processes in an aquifer system.</title>
        <authorList>
            <person name="Anantharaman K."/>
            <person name="Brown C.T."/>
            <person name="Hug L.A."/>
            <person name="Sharon I."/>
            <person name="Castelle C.J."/>
            <person name="Probst A.J."/>
            <person name="Thomas B.C."/>
            <person name="Singh A."/>
            <person name="Wilkins M.J."/>
            <person name="Karaoz U."/>
            <person name="Brodie E.L."/>
            <person name="Williams K.H."/>
            <person name="Hubbard S.S."/>
            <person name="Banfield J.F."/>
        </authorList>
    </citation>
    <scope>NUCLEOTIDE SEQUENCE [LARGE SCALE GENOMIC DNA]</scope>
</reference>
<evidence type="ECO:0000313" key="12">
    <source>
        <dbReference type="EMBL" id="OGL74073.1"/>
    </source>
</evidence>
<evidence type="ECO:0000256" key="1">
    <source>
        <dbReference type="ARBA" id="ARBA00004141"/>
    </source>
</evidence>
<dbReference type="Gene3D" id="1.20.1440.130">
    <property type="entry name" value="VKOR domain"/>
    <property type="match status" value="1"/>
</dbReference>
<dbReference type="GO" id="GO:0048038">
    <property type="term" value="F:quinone binding"/>
    <property type="evidence" value="ECO:0007669"/>
    <property type="project" value="UniProtKB-KW"/>
</dbReference>
<feature type="transmembrane region" description="Helical" evidence="10">
    <location>
        <begin position="54"/>
        <end position="78"/>
    </location>
</feature>
<proteinExistence type="inferred from homology"/>
<feature type="domain" description="Vitamin K epoxide reductase" evidence="11">
    <location>
        <begin position="1"/>
        <end position="134"/>
    </location>
</feature>
<evidence type="ECO:0000256" key="7">
    <source>
        <dbReference type="ARBA" id="ARBA00023136"/>
    </source>
</evidence>
<evidence type="ECO:0000313" key="13">
    <source>
        <dbReference type="Proteomes" id="UP000176303"/>
    </source>
</evidence>
<keyword evidence="7 10" id="KW-0472">Membrane</keyword>
<dbReference type="Pfam" id="PF07884">
    <property type="entry name" value="VKOR"/>
    <property type="match status" value="1"/>
</dbReference>
<keyword evidence="8" id="KW-1015">Disulfide bond</keyword>
<keyword evidence="6" id="KW-0560">Oxidoreductase</keyword>
<gene>
    <name evidence="12" type="ORF">A3D72_02620</name>
</gene>
<feature type="transmembrane region" description="Helical" evidence="10">
    <location>
        <begin position="109"/>
        <end position="133"/>
    </location>
</feature>
<evidence type="ECO:0000256" key="5">
    <source>
        <dbReference type="ARBA" id="ARBA00022989"/>
    </source>
</evidence>
<comment type="caution">
    <text evidence="12">The sequence shown here is derived from an EMBL/GenBank/DDBJ whole genome shotgun (WGS) entry which is preliminary data.</text>
</comment>
<comment type="similarity">
    <text evidence="2">Belongs to the VKOR family.</text>
</comment>
<dbReference type="GO" id="GO:0016020">
    <property type="term" value="C:membrane"/>
    <property type="evidence" value="ECO:0007669"/>
    <property type="project" value="UniProtKB-SubCell"/>
</dbReference>
<evidence type="ECO:0000256" key="9">
    <source>
        <dbReference type="ARBA" id="ARBA00023284"/>
    </source>
</evidence>
<protein>
    <recommendedName>
        <fullName evidence="11">Vitamin K epoxide reductase domain-containing protein</fullName>
    </recommendedName>
</protein>
<dbReference type="InterPro" id="IPR038354">
    <property type="entry name" value="VKOR_sf"/>
</dbReference>
<keyword evidence="4" id="KW-0874">Quinone</keyword>
<feature type="transmembrane region" description="Helical" evidence="10">
    <location>
        <begin position="85"/>
        <end position="103"/>
    </location>
</feature>
<evidence type="ECO:0000256" key="10">
    <source>
        <dbReference type="SAM" id="Phobius"/>
    </source>
</evidence>
<dbReference type="Proteomes" id="UP000176303">
    <property type="component" value="Unassembled WGS sequence"/>
</dbReference>
<keyword evidence="3 10" id="KW-0812">Transmembrane</keyword>
<dbReference type="EMBL" id="MGDZ01000008">
    <property type="protein sequence ID" value="OGL74073.1"/>
    <property type="molecule type" value="Genomic_DNA"/>
</dbReference>
<evidence type="ECO:0000259" key="11">
    <source>
        <dbReference type="SMART" id="SM00756"/>
    </source>
</evidence>
<evidence type="ECO:0000256" key="3">
    <source>
        <dbReference type="ARBA" id="ARBA00022692"/>
    </source>
</evidence>
<organism evidence="12 13">
    <name type="scientific">Candidatus Uhrbacteria bacterium RIFCSPHIGHO2_02_FULL_57_19</name>
    <dbReference type="NCBI Taxonomy" id="1802391"/>
    <lineage>
        <taxon>Bacteria</taxon>
        <taxon>Candidatus Uhriibacteriota</taxon>
    </lineage>
</organism>
<keyword evidence="5 10" id="KW-1133">Transmembrane helix</keyword>
<evidence type="ECO:0000256" key="2">
    <source>
        <dbReference type="ARBA" id="ARBA00006214"/>
    </source>
</evidence>
<dbReference type="STRING" id="1802391.A3D72_02620"/>
<accession>A0A1F7U745</accession>
<evidence type="ECO:0000256" key="8">
    <source>
        <dbReference type="ARBA" id="ARBA00023157"/>
    </source>
</evidence>
<name>A0A1F7U745_9BACT</name>
<evidence type="ECO:0000256" key="6">
    <source>
        <dbReference type="ARBA" id="ARBA00023002"/>
    </source>
</evidence>
<evidence type="ECO:0000256" key="4">
    <source>
        <dbReference type="ARBA" id="ARBA00022719"/>
    </source>
</evidence>
<comment type="subcellular location">
    <subcellularLocation>
        <location evidence="1">Membrane</location>
        <topology evidence="1">Multi-pass membrane protein</topology>
    </subcellularLocation>
</comment>
<keyword evidence="9" id="KW-0676">Redox-active center</keyword>
<dbReference type="GO" id="GO:0016491">
    <property type="term" value="F:oxidoreductase activity"/>
    <property type="evidence" value="ECO:0007669"/>
    <property type="project" value="UniProtKB-KW"/>
</dbReference>
<sequence>MVRRGRAISVLGLAGAGDAAYGLWQHYAPAGSSFCNINSVVSCDLVNQSVYSEIFGMPVAMVGSLGFLALSGLALAAVRNEKARPYLLAAALFGLAFQLYLSWVEFGLLRAVCPICVVSQILITGIVALAIPWRQVSLIWSSR</sequence>
<dbReference type="SMART" id="SM00756">
    <property type="entry name" value="VKc"/>
    <property type="match status" value="1"/>
</dbReference>